<dbReference type="Proteomes" id="UP000001631">
    <property type="component" value="Unassembled WGS sequence"/>
</dbReference>
<keyword evidence="1" id="KW-0732">Signal</keyword>
<gene>
    <name evidence="2" type="ORF">HCBG_09000</name>
</gene>
<feature type="signal peptide" evidence="1">
    <location>
        <begin position="1"/>
        <end position="26"/>
    </location>
</feature>
<protein>
    <submittedName>
        <fullName evidence="2">Uncharacterized protein</fullName>
    </submittedName>
</protein>
<organism evidence="2 3">
    <name type="scientific">Ajellomyces capsulatus (strain G186AR / H82 / ATCC MYA-2454 / RMSCC 2432)</name>
    <name type="common">Darling's disease fungus</name>
    <name type="synonym">Histoplasma capsulatum</name>
    <dbReference type="NCBI Taxonomy" id="447093"/>
    <lineage>
        <taxon>Eukaryota</taxon>
        <taxon>Fungi</taxon>
        <taxon>Dikarya</taxon>
        <taxon>Ascomycota</taxon>
        <taxon>Pezizomycotina</taxon>
        <taxon>Eurotiomycetes</taxon>
        <taxon>Eurotiomycetidae</taxon>
        <taxon>Onygenales</taxon>
        <taxon>Ajellomycetaceae</taxon>
        <taxon>Histoplasma</taxon>
    </lineage>
</organism>
<proteinExistence type="predicted"/>
<reference evidence="2" key="1">
    <citation type="submission" date="2009-02" db="EMBL/GenBank/DDBJ databases">
        <title>The Genome Sequence of Ajellomyces capsulatus strain G186AR.</title>
        <authorList>
            <consortium name="The Broad Institute Genome Sequencing Platform"/>
            <person name="Champion M."/>
            <person name="Cuomo C."/>
            <person name="Ma L.-J."/>
            <person name="Henn M.R."/>
            <person name="Sil A."/>
            <person name="Goldman B."/>
            <person name="Young S.K."/>
            <person name="Kodira C.D."/>
            <person name="Zeng Q."/>
            <person name="Koehrsen M."/>
            <person name="Alvarado L."/>
            <person name="Berlin A."/>
            <person name="Borenstein D."/>
            <person name="Chen Z."/>
            <person name="Engels R."/>
            <person name="Freedman E."/>
            <person name="Gellesch M."/>
            <person name="Goldberg J."/>
            <person name="Griggs A."/>
            <person name="Gujja S."/>
            <person name="Heiman D."/>
            <person name="Hepburn T."/>
            <person name="Howarth C."/>
            <person name="Jen D."/>
            <person name="Larson L."/>
            <person name="Lewis B."/>
            <person name="Mehta T."/>
            <person name="Park D."/>
            <person name="Pearson M."/>
            <person name="Roberts A."/>
            <person name="Saif S."/>
            <person name="Shea T."/>
            <person name="Shenoy N."/>
            <person name="Sisk P."/>
            <person name="Stolte C."/>
            <person name="Sykes S."/>
            <person name="Walk T."/>
            <person name="White J."/>
            <person name="Yandava C."/>
            <person name="Klein B."/>
            <person name="McEwen J.G."/>
            <person name="Puccia R."/>
            <person name="Goldman G.H."/>
            <person name="Felipe M.S."/>
            <person name="Nino-Vega G."/>
            <person name="San-Blas G."/>
            <person name="Taylor J."/>
            <person name="Mendoza L."/>
            <person name="Galagan J."/>
            <person name="Nusbaum C."/>
            <person name="Birren B."/>
        </authorList>
    </citation>
    <scope>NUCLEOTIDE SEQUENCE</scope>
    <source>
        <strain evidence="2">G186AR</strain>
    </source>
</reference>
<dbReference type="RefSeq" id="XP_045283201.1">
    <property type="nucleotide sequence ID" value="XM_045436049.1"/>
</dbReference>
<keyword evidence="3" id="KW-1185">Reference proteome</keyword>
<evidence type="ECO:0000313" key="3">
    <source>
        <dbReference type="Proteomes" id="UP000001631"/>
    </source>
</evidence>
<evidence type="ECO:0000256" key="1">
    <source>
        <dbReference type="SAM" id="SignalP"/>
    </source>
</evidence>
<dbReference type="HOGENOM" id="CLU_1767528_0_0_1"/>
<dbReference type="EMBL" id="GG663382">
    <property type="protein sequence ID" value="EEH02720.1"/>
    <property type="molecule type" value="Genomic_DNA"/>
</dbReference>
<accession>C0P0S0</accession>
<evidence type="ECO:0000313" key="2">
    <source>
        <dbReference type="EMBL" id="EEH02720.1"/>
    </source>
</evidence>
<dbReference type="InParanoid" id="C0P0S0"/>
<name>C0P0S0_AJECG</name>
<dbReference type="GeneID" id="69042016"/>
<dbReference type="AlphaFoldDB" id="C0P0S0"/>
<feature type="chain" id="PRO_5002899892" evidence="1">
    <location>
        <begin position="27"/>
        <end position="147"/>
    </location>
</feature>
<sequence length="147" mass="15872">MVHGLRGAYSLTQLLLSLLLLEVMNMIAPPHAPSTLLVVAGKFGAANRTSFLNDVETTSQPPGTGPPSGCWLQICCHKSGTTSPLLSKLLDYLPPRINRTLVDLVSGFLSYNDPSNHLESFLVQIAVLNYLPIGRGRSCRAKANTQD</sequence>